<protein>
    <submittedName>
        <fullName evidence="7">TBPIP-domain-containing protein</fullName>
    </submittedName>
</protein>
<keyword evidence="8" id="KW-1185">Reference proteome</keyword>
<proteinExistence type="inferred from homology"/>
<evidence type="ECO:0000259" key="6">
    <source>
        <dbReference type="Pfam" id="PF07106"/>
    </source>
</evidence>
<organism evidence="7 8">
    <name type="scientific">Dothidotthia symphoricarpi CBS 119687</name>
    <dbReference type="NCBI Taxonomy" id="1392245"/>
    <lineage>
        <taxon>Eukaryota</taxon>
        <taxon>Fungi</taxon>
        <taxon>Dikarya</taxon>
        <taxon>Ascomycota</taxon>
        <taxon>Pezizomycotina</taxon>
        <taxon>Dothideomycetes</taxon>
        <taxon>Pleosporomycetidae</taxon>
        <taxon>Pleosporales</taxon>
        <taxon>Dothidotthiaceae</taxon>
        <taxon>Dothidotthia</taxon>
    </lineage>
</organism>
<comment type="subcellular location">
    <subcellularLocation>
        <location evidence="1">Nucleus</location>
    </subcellularLocation>
</comment>
<dbReference type="GO" id="GO:0120231">
    <property type="term" value="C:DNA recombinase auxiliary factor complex"/>
    <property type="evidence" value="ECO:0007669"/>
    <property type="project" value="TreeGrafter"/>
</dbReference>
<dbReference type="GO" id="GO:0120230">
    <property type="term" value="F:recombinase activator activity"/>
    <property type="evidence" value="ECO:0007669"/>
    <property type="project" value="TreeGrafter"/>
</dbReference>
<dbReference type="GeneID" id="54410837"/>
<dbReference type="AlphaFoldDB" id="A0A6A6ADN5"/>
<keyword evidence="3" id="KW-0233">DNA recombination</keyword>
<dbReference type="Pfam" id="PF07106">
    <property type="entry name" value="WHD_TBPIP"/>
    <property type="match status" value="1"/>
</dbReference>
<evidence type="ECO:0000313" key="8">
    <source>
        <dbReference type="Proteomes" id="UP000799771"/>
    </source>
</evidence>
<dbReference type="Gene3D" id="1.10.10.10">
    <property type="entry name" value="Winged helix-like DNA-binding domain superfamily/Winged helix DNA-binding domain"/>
    <property type="match status" value="1"/>
</dbReference>
<dbReference type="RefSeq" id="XP_033524336.1">
    <property type="nucleotide sequence ID" value="XM_033670405.1"/>
</dbReference>
<gene>
    <name evidence="7" type="ORF">P153DRAFT_385181</name>
</gene>
<dbReference type="InterPro" id="IPR036388">
    <property type="entry name" value="WH-like_DNA-bd_sf"/>
</dbReference>
<dbReference type="GO" id="GO:0000709">
    <property type="term" value="P:meiotic joint molecule formation"/>
    <property type="evidence" value="ECO:0007669"/>
    <property type="project" value="TreeGrafter"/>
</dbReference>
<comment type="similarity">
    <text evidence="2">Belongs to the HOP2 family.</text>
</comment>
<dbReference type="GO" id="GO:0000794">
    <property type="term" value="C:condensed nuclear chromosome"/>
    <property type="evidence" value="ECO:0007669"/>
    <property type="project" value="TreeGrafter"/>
</dbReference>
<evidence type="ECO:0000256" key="2">
    <source>
        <dbReference type="ARBA" id="ARBA00007922"/>
    </source>
</evidence>
<keyword evidence="4" id="KW-0539">Nucleus</keyword>
<feature type="domain" description="Homologous-pairing protein 2 winged helix" evidence="6">
    <location>
        <begin position="15"/>
        <end position="47"/>
    </location>
</feature>
<dbReference type="EMBL" id="ML977505">
    <property type="protein sequence ID" value="KAF2129949.1"/>
    <property type="molecule type" value="Genomic_DNA"/>
</dbReference>
<evidence type="ECO:0000313" key="7">
    <source>
        <dbReference type="EMBL" id="KAF2129949.1"/>
    </source>
</evidence>
<name>A0A6A6ADN5_9PLEO</name>
<dbReference type="PANTHER" id="PTHR15938">
    <property type="entry name" value="TBP-1 INTERACTING PROTEIN"/>
    <property type="match status" value="1"/>
</dbReference>
<dbReference type="InterPro" id="IPR010776">
    <property type="entry name" value="Hop2_WH_dom"/>
</dbReference>
<evidence type="ECO:0000256" key="5">
    <source>
        <dbReference type="ARBA" id="ARBA00023254"/>
    </source>
</evidence>
<dbReference type="OrthoDB" id="272266at2759"/>
<reference evidence="7" key="1">
    <citation type="journal article" date="2020" name="Stud. Mycol.">
        <title>101 Dothideomycetes genomes: a test case for predicting lifestyles and emergence of pathogens.</title>
        <authorList>
            <person name="Haridas S."/>
            <person name="Albert R."/>
            <person name="Binder M."/>
            <person name="Bloem J."/>
            <person name="Labutti K."/>
            <person name="Salamov A."/>
            <person name="Andreopoulos B."/>
            <person name="Baker S."/>
            <person name="Barry K."/>
            <person name="Bills G."/>
            <person name="Bluhm B."/>
            <person name="Cannon C."/>
            <person name="Castanera R."/>
            <person name="Culley D."/>
            <person name="Daum C."/>
            <person name="Ezra D."/>
            <person name="Gonzalez J."/>
            <person name="Henrissat B."/>
            <person name="Kuo A."/>
            <person name="Liang C."/>
            <person name="Lipzen A."/>
            <person name="Lutzoni F."/>
            <person name="Magnuson J."/>
            <person name="Mondo S."/>
            <person name="Nolan M."/>
            <person name="Ohm R."/>
            <person name="Pangilinan J."/>
            <person name="Park H.-J."/>
            <person name="Ramirez L."/>
            <person name="Alfaro M."/>
            <person name="Sun H."/>
            <person name="Tritt A."/>
            <person name="Yoshinaga Y."/>
            <person name="Zwiers L.-H."/>
            <person name="Turgeon B."/>
            <person name="Goodwin S."/>
            <person name="Spatafora J."/>
            <person name="Crous P."/>
            <person name="Grigoriev I."/>
        </authorList>
    </citation>
    <scope>NUCLEOTIDE SEQUENCE</scope>
    <source>
        <strain evidence="7">CBS 119687</strain>
    </source>
</reference>
<evidence type="ECO:0000256" key="1">
    <source>
        <dbReference type="ARBA" id="ARBA00004123"/>
    </source>
</evidence>
<accession>A0A6A6ADN5</accession>
<dbReference type="GO" id="GO:0007129">
    <property type="term" value="P:homologous chromosome pairing at meiosis"/>
    <property type="evidence" value="ECO:0007669"/>
    <property type="project" value="TreeGrafter"/>
</dbReference>
<dbReference type="GO" id="GO:0010774">
    <property type="term" value="P:meiotic strand invasion involved in reciprocal meiotic recombination"/>
    <property type="evidence" value="ECO:0007669"/>
    <property type="project" value="TreeGrafter"/>
</dbReference>
<evidence type="ECO:0000256" key="3">
    <source>
        <dbReference type="ARBA" id="ARBA00023172"/>
    </source>
</evidence>
<sequence length="190" mass="21409">MAPRKKTEEKASGNEAADMILHYLHMQNRPYSALEISANLHNKVTKRKQIVYHALQDASDSCTPEQLAALDTQISDLRAQTSVLVAATKSLRCTLASLNSTLSTASLVADVQALDTEKMKILARLDGLKAGKAKKVTQQEREEVEREWIKCGRVARMREKIAVGMWRFIEESVPDRERQEELRESMGLDE</sequence>
<keyword evidence="5" id="KW-0469">Meiosis</keyword>
<dbReference type="PANTHER" id="PTHR15938:SF0">
    <property type="entry name" value="HOMOLOGOUS-PAIRING PROTEIN 2 HOMOLOG"/>
    <property type="match status" value="1"/>
</dbReference>
<dbReference type="Proteomes" id="UP000799771">
    <property type="component" value="Unassembled WGS sequence"/>
</dbReference>
<dbReference type="GO" id="GO:0003690">
    <property type="term" value="F:double-stranded DNA binding"/>
    <property type="evidence" value="ECO:0007669"/>
    <property type="project" value="TreeGrafter"/>
</dbReference>
<evidence type="ECO:0000256" key="4">
    <source>
        <dbReference type="ARBA" id="ARBA00023242"/>
    </source>
</evidence>